<keyword evidence="6" id="KW-1185">Reference proteome</keyword>
<dbReference type="GO" id="GO:0043122">
    <property type="term" value="P:regulation of canonical NF-kappaB signal transduction"/>
    <property type="evidence" value="ECO:0007669"/>
    <property type="project" value="TreeGrafter"/>
</dbReference>
<dbReference type="InterPro" id="IPR051301">
    <property type="entry name" value="Optineurin/NFkB_EssMod"/>
</dbReference>
<gene>
    <name evidence="5" type="ORF">PV327_001977</name>
</gene>
<name>A0AA39FEL9_MICHY</name>
<keyword evidence="1 2" id="KW-0175">Coiled coil</keyword>
<sequence length="593" mass="68965">MDSSNLPNTFESLGIVMEDGKPKFRLNEPAFSTVNIPLSSNLECDDETSFVVLGQSSLDFINNASLIDYQQIQEKSMAVDYKSIISTLSHEEIESKVAELLQENVKLKEILLQNNRSMKGQFNKLMSWQEELMKVHESHKHKFSETRNMIRLLQEENMELKTKLTSTESMMNTQSSSEQNSKNSYRLESARDLNAEFMIKHVEDELENTSDVNMKQLLELNKRQDRDLHYRQEIISSLKAQLQTFIENSFEPIKLQMNDVNTQNNKNRQQFYDNFLHYNEKLSSVVKCYAAQTSRFTNIQDCLKHCIDVIKTIDINSSSEVQEKSIQTLENCRKQLINEQLQNISERQNLIMAQNQFQKIFSDYNSALHELELLREENGKPIEKLDILEQEREELMEKMKMINDEKQQLNSAKEKLIAEQISFEQQQAGLEEAKASLNSQSMLYETEMKTLQDNMKVMEKRHDNMLQLSTKLKEVLQEKNIELDGIKARLAIAKNDAETITILKQQLDLYKSDFEEEQKAKQQLINEREFLTDQLGKLRDHNQKLLQRINGPNPTSVSQEESNEHLADAFCNSCGLYKMPGQWHGPGFCQPVD</sequence>
<dbReference type="GO" id="GO:0005634">
    <property type="term" value="C:nucleus"/>
    <property type="evidence" value="ECO:0007669"/>
    <property type="project" value="TreeGrafter"/>
</dbReference>
<protein>
    <recommendedName>
        <fullName evidence="4">NF-kappa-B essential modulator NEMO CC2-LZ domain-containing protein</fullName>
    </recommendedName>
</protein>
<evidence type="ECO:0000256" key="1">
    <source>
        <dbReference type="ARBA" id="ARBA00023054"/>
    </source>
</evidence>
<dbReference type="InterPro" id="IPR032419">
    <property type="entry name" value="CC2-LZ_dom"/>
</dbReference>
<evidence type="ECO:0000259" key="4">
    <source>
        <dbReference type="Pfam" id="PF16516"/>
    </source>
</evidence>
<dbReference type="Gene3D" id="1.20.5.390">
    <property type="entry name" value="L1 transposable element, trimerization domain"/>
    <property type="match status" value="1"/>
</dbReference>
<dbReference type="PANTHER" id="PTHR31553">
    <property type="entry name" value="NF-KAPPA-B ESSENTIAL MODULATOR"/>
    <property type="match status" value="1"/>
</dbReference>
<proteinExistence type="predicted"/>
<comment type="caution">
    <text evidence="5">The sequence shown here is derived from an EMBL/GenBank/DDBJ whole genome shotgun (WGS) entry which is preliminary data.</text>
</comment>
<reference evidence="5" key="1">
    <citation type="journal article" date="2023" name="bioRxiv">
        <title>Scaffold-level genome assemblies of two parasitoid biocontrol wasps reveal the parthenogenesis mechanism and an associated novel virus.</title>
        <authorList>
            <person name="Inwood S."/>
            <person name="Skelly J."/>
            <person name="Guhlin J."/>
            <person name="Harrop T."/>
            <person name="Goldson S."/>
            <person name="Dearden P."/>
        </authorList>
    </citation>
    <scope>NUCLEOTIDE SEQUENCE</scope>
    <source>
        <strain evidence="5">Lincoln</strain>
        <tissue evidence="5">Whole body</tissue>
    </source>
</reference>
<dbReference type="Gene3D" id="1.20.5.990">
    <property type="entry name" value="Nemo cc2-lz domain - 1d5 darpin complex"/>
    <property type="match status" value="1"/>
</dbReference>
<reference evidence="5" key="2">
    <citation type="submission" date="2023-03" db="EMBL/GenBank/DDBJ databases">
        <authorList>
            <person name="Inwood S.N."/>
            <person name="Skelly J.G."/>
            <person name="Guhlin J."/>
            <person name="Harrop T.W.R."/>
            <person name="Goldson S.G."/>
            <person name="Dearden P.K."/>
        </authorList>
    </citation>
    <scope>NUCLEOTIDE SEQUENCE</scope>
    <source>
        <strain evidence="5">Lincoln</strain>
        <tissue evidence="5">Whole body</tissue>
    </source>
</reference>
<dbReference type="AlphaFoldDB" id="A0AA39FEL9"/>
<feature type="domain" description="NF-kappa-B essential modulator NEMO CC2-LZ" evidence="4">
    <location>
        <begin position="453"/>
        <end position="545"/>
    </location>
</feature>
<dbReference type="PANTHER" id="PTHR31553:SF1">
    <property type="entry name" value="NF-KAPPA-B ESSENTIAL MODULATOR"/>
    <property type="match status" value="1"/>
</dbReference>
<dbReference type="Pfam" id="PF16516">
    <property type="entry name" value="CC2-LZ"/>
    <property type="match status" value="1"/>
</dbReference>
<evidence type="ECO:0000313" key="5">
    <source>
        <dbReference type="EMBL" id="KAK0168149.1"/>
    </source>
</evidence>
<dbReference type="GO" id="GO:0005737">
    <property type="term" value="C:cytoplasm"/>
    <property type="evidence" value="ECO:0007669"/>
    <property type="project" value="TreeGrafter"/>
</dbReference>
<dbReference type="GO" id="GO:0070530">
    <property type="term" value="F:K63-linked polyubiquitin modification-dependent protein binding"/>
    <property type="evidence" value="ECO:0007669"/>
    <property type="project" value="TreeGrafter"/>
</dbReference>
<evidence type="ECO:0000313" key="6">
    <source>
        <dbReference type="Proteomes" id="UP001168972"/>
    </source>
</evidence>
<dbReference type="EMBL" id="JAQQBR010001831">
    <property type="protein sequence ID" value="KAK0168149.1"/>
    <property type="molecule type" value="Genomic_DNA"/>
</dbReference>
<dbReference type="Proteomes" id="UP001168972">
    <property type="component" value="Unassembled WGS sequence"/>
</dbReference>
<organism evidence="5 6">
    <name type="scientific">Microctonus hyperodae</name>
    <name type="common">Parasitoid wasp</name>
    <dbReference type="NCBI Taxonomy" id="165561"/>
    <lineage>
        <taxon>Eukaryota</taxon>
        <taxon>Metazoa</taxon>
        <taxon>Ecdysozoa</taxon>
        <taxon>Arthropoda</taxon>
        <taxon>Hexapoda</taxon>
        <taxon>Insecta</taxon>
        <taxon>Pterygota</taxon>
        <taxon>Neoptera</taxon>
        <taxon>Endopterygota</taxon>
        <taxon>Hymenoptera</taxon>
        <taxon>Apocrita</taxon>
        <taxon>Ichneumonoidea</taxon>
        <taxon>Braconidae</taxon>
        <taxon>Euphorinae</taxon>
        <taxon>Microctonus</taxon>
    </lineage>
</organism>
<feature type="region of interest" description="Disordered" evidence="3">
    <location>
        <begin position="165"/>
        <end position="184"/>
    </location>
</feature>
<feature type="coiled-coil region" evidence="2">
    <location>
        <begin position="385"/>
        <end position="548"/>
    </location>
</feature>
<evidence type="ECO:0000256" key="3">
    <source>
        <dbReference type="SAM" id="MobiDB-lite"/>
    </source>
</evidence>
<accession>A0AA39FEL9</accession>
<evidence type="ECO:0000256" key="2">
    <source>
        <dbReference type="SAM" id="Coils"/>
    </source>
</evidence>